<dbReference type="EMBL" id="PVTH01000013">
    <property type="protein sequence ID" value="PRY48906.1"/>
    <property type="molecule type" value="Genomic_DNA"/>
</dbReference>
<protein>
    <recommendedName>
        <fullName evidence="3">Fibronectin type-III domain-containing protein</fullName>
    </recommendedName>
</protein>
<evidence type="ECO:0000313" key="2">
    <source>
        <dbReference type="Proteomes" id="UP000238034"/>
    </source>
</evidence>
<organism evidence="1 2">
    <name type="scientific">Arcticibacter pallidicorallinus</name>
    <dbReference type="NCBI Taxonomy" id="1259464"/>
    <lineage>
        <taxon>Bacteria</taxon>
        <taxon>Pseudomonadati</taxon>
        <taxon>Bacteroidota</taxon>
        <taxon>Sphingobacteriia</taxon>
        <taxon>Sphingobacteriales</taxon>
        <taxon>Sphingobacteriaceae</taxon>
        <taxon>Arcticibacter</taxon>
    </lineage>
</organism>
<comment type="caution">
    <text evidence="1">The sequence shown here is derived from an EMBL/GenBank/DDBJ whole genome shotgun (WGS) entry which is preliminary data.</text>
</comment>
<proteinExistence type="predicted"/>
<sequence>PAVTSFKICPTEFEVIHTADLNGAPVTKTVTYHSISSNISGAARCWLTQNLGAEREATAVNDATEASAGWYWQFNKSKGYKSDGGVRTPSNAWTPWITSISENQHWLPANDPCNLLIGLGWRLPTAAEWTAADAPPQNWTSAANAYASVLKLHSAGVLLSNTGNLEARGTYGRYWSSTQYSSTSYGYFMDLYNGSALNYMDKAYALPVRCIRDEVVLSKPVVSDVIIPTTTMTSKTAVGTATVATEGGVLVETRGLCYNTTGTPTTADICVPTGNGTGVFKSTLSGLVEGPTYYVRAYATNNQGTSYSPSVTSFKICPTTFEIAHTAGLNGAPVTKTVTYHSISSNISGAASCWLTQNLGADQQPIAINDASEASAGWYWQFNRPQGYQFAASRVPATAWITSISQNTSWQANNDPCSLLLGQGWRIPTIAEWTAADAPPQNWNNANDAYGSALKLHSAGILNNNGGAVINRGVYGRYWSATQYSSTSYGYFLDLYSGSTINYIDKAHALPLRCIRD</sequence>
<evidence type="ECO:0008006" key="3">
    <source>
        <dbReference type="Google" id="ProtNLM"/>
    </source>
</evidence>
<keyword evidence="2" id="KW-1185">Reference proteome</keyword>
<gene>
    <name evidence="1" type="ORF">B0I27_11390</name>
</gene>
<reference evidence="1 2" key="1">
    <citation type="submission" date="2018-03" db="EMBL/GenBank/DDBJ databases">
        <title>Genomic Encyclopedia of Type Strains, Phase III (KMG-III): the genomes of soil and plant-associated and newly described type strains.</title>
        <authorList>
            <person name="Whitman W."/>
        </authorList>
    </citation>
    <scope>NUCLEOTIDE SEQUENCE [LARGE SCALE GENOMIC DNA]</scope>
    <source>
        <strain evidence="1 2">CGMCC 1.9313</strain>
    </source>
</reference>
<evidence type="ECO:0000313" key="1">
    <source>
        <dbReference type="EMBL" id="PRY48906.1"/>
    </source>
</evidence>
<name>A0A2T0TT71_9SPHI</name>
<accession>A0A2T0TT71</accession>
<dbReference type="AlphaFoldDB" id="A0A2T0TT71"/>
<feature type="non-terminal residue" evidence="1">
    <location>
        <position position="1"/>
    </location>
</feature>
<dbReference type="Proteomes" id="UP000238034">
    <property type="component" value="Unassembled WGS sequence"/>
</dbReference>
<dbReference type="RefSeq" id="WP_219905031.1">
    <property type="nucleotide sequence ID" value="NZ_PVTH01000013.1"/>
</dbReference>